<dbReference type="Pfam" id="PF16884">
    <property type="entry name" value="ADH_N_2"/>
    <property type="match status" value="1"/>
</dbReference>
<dbReference type="Proteomes" id="UP001050691">
    <property type="component" value="Unassembled WGS sequence"/>
</dbReference>
<dbReference type="InterPro" id="IPR011032">
    <property type="entry name" value="GroES-like_sf"/>
</dbReference>
<dbReference type="PANTHER" id="PTHR43205">
    <property type="entry name" value="PROSTAGLANDIN REDUCTASE"/>
    <property type="match status" value="1"/>
</dbReference>
<dbReference type="InterPro" id="IPR041694">
    <property type="entry name" value="ADH_N_2"/>
</dbReference>
<accession>A0AAV5A831</accession>
<evidence type="ECO:0000313" key="4">
    <source>
        <dbReference type="Proteomes" id="UP001050691"/>
    </source>
</evidence>
<proteinExistence type="predicted"/>
<dbReference type="InterPro" id="IPR045010">
    <property type="entry name" value="MDR_fam"/>
</dbReference>
<dbReference type="Pfam" id="PF00107">
    <property type="entry name" value="ADH_zinc_N"/>
    <property type="match status" value="1"/>
</dbReference>
<dbReference type="Gene3D" id="3.90.180.10">
    <property type="entry name" value="Medium-chain alcohol dehydrogenases, catalytic domain"/>
    <property type="match status" value="1"/>
</dbReference>
<dbReference type="SUPFAM" id="SSF51735">
    <property type="entry name" value="NAD(P)-binding Rossmann-fold domains"/>
    <property type="match status" value="1"/>
</dbReference>
<reference evidence="3" key="1">
    <citation type="submission" date="2021-10" db="EMBL/GenBank/DDBJ databases">
        <title>De novo Genome Assembly of Clathrus columnatus (Basidiomycota, Fungi) Using Illumina and Nanopore Sequence Data.</title>
        <authorList>
            <person name="Ogiso-Tanaka E."/>
            <person name="Itagaki H."/>
            <person name="Hosoya T."/>
            <person name="Hosaka K."/>
        </authorList>
    </citation>
    <scope>NUCLEOTIDE SEQUENCE</scope>
    <source>
        <strain evidence="3">MO-923</strain>
    </source>
</reference>
<dbReference type="InterPro" id="IPR013149">
    <property type="entry name" value="ADH-like_C"/>
</dbReference>
<keyword evidence="1" id="KW-0560">Oxidoreductase</keyword>
<dbReference type="SUPFAM" id="SSF50129">
    <property type="entry name" value="GroES-like"/>
    <property type="match status" value="1"/>
</dbReference>
<comment type="caution">
    <text evidence="3">The sequence shown here is derived from an EMBL/GenBank/DDBJ whole genome shotgun (WGS) entry which is preliminary data.</text>
</comment>
<evidence type="ECO:0000259" key="2">
    <source>
        <dbReference type="SMART" id="SM00829"/>
    </source>
</evidence>
<dbReference type="FunFam" id="3.40.50.720:FF:000121">
    <property type="entry name" value="Prostaglandin reductase 2"/>
    <property type="match status" value="1"/>
</dbReference>
<evidence type="ECO:0000313" key="3">
    <source>
        <dbReference type="EMBL" id="GJJ10787.1"/>
    </source>
</evidence>
<dbReference type="GO" id="GO:0016628">
    <property type="term" value="F:oxidoreductase activity, acting on the CH-CH group of donors, NAD or NADP as acceptor"/>
    <property type="evidence" value="ECO:0007669"/>
    <property type="project" value="InterPro"/>
</dbReference>
<name>A0AAV5A831_9AGAM</name>
<evidence type="ECO:0000256" key="1">
    <source>
        <dbReference type="ARBA" id="ARBA00023002"/>
    </source>
</evidence>
<protein>
    <recommendedName>
        <fullName evidence="2">Enoyl reductase (ER) domain-containing protein</fullName>
    </recommendedName>
</protein>
<sequence>MSEVSNPRLLYKSVPRGYPIPGENLIYDTSRTIDLENVPLNGGFLTKTLVVSPQPWLRERLRDPERISYSTPMRLGHTFVGFGLVKVIRSEDPDYPVGQYVVGMIPWEAYTVQPWDGKQISATGKLPAFTVDVDAMSMVKVAKHPTIPWSLFMGALGGSGQTAYMGLKEHADMKAGETIFVSTAAGSVGMMVVQLAKLAGLKVIATAGTDEKVNYVKNELGADVVFNYNTTSTSDVLQEHGPIDIYWDNVGGPTLEAAIENCNLHARIVACGYMSEYNDEDRYGVKTLSWIFKRRIHIHGIVTQDFRAKWTKQFFEEVPPLISSGKIKVKEEIVHGLENAATSWVDMLMGKNIGKSVVIVAEDD</sequence>
<dbReference type="EMBL" id="BPWL01000005">
    <property type="protein sequence ID" value="GJJ10787.1"/>
    <property type="molecule type" value="Genomic_DNA"/>
</dbReference>
<dbReference type="PANTHER" id="PTHR43205:SF7">
    <property type="entry name" value="PROSTAGLANDIN REDUCTASE 1"/>
    <property type="match status" value="1"/>
</dbReference>
<feature type="domain" description="Enoyl reductase (ER)" evidence="2">
    <location>
        <begin position="44"/>
        <end position="358"/>
    </location>
</feature>
<dbReference type="InterPro" id="IPR036291">
    <property type="entry name" value="NAD(P)-bd_dom_sf"/>
</dbReference>
<dbReference type="CDD" id="cd05288">
    <property type="entry name" value="PGDH"/>
    <property type="match status" value="1"/>
</dbReference>
<keyword evidence="4" id="KW-1185">Reference proteome</keyword>
<dbReference type="Gene3D" id="3.40.50.720">
    <property type="entry name" value="NAD(P)-binding Rossmann-like Domain"/>
    <property type="match status" value="1"/>
</dbReference>
<dbReference type="SMART" id="SM00829">
    <property type="entry name" value="PKS_ER"/>
    <property type="match status" value="1"/>
</dbReference>
<dbReference type="AlphaFoldDB" id="A0AAV5A831"/>
<dbReference type="InterPro" id="IPR020843">
    <property type="entry name" value="ER"/>
</dbReference>
<gene>
    <name evidence="3" type="ORF">Clacol_005015</name>
</gene>
<organism evidence="3 4">
    <name type="scientific">Clathrus columnatus</name>
    <dbReference type="NCBI Taxonomy" id="1419009"/>
    <lineage>
        <taxon>Eukaryota</taxon>
        <taxon>Fungi</taxon>
        <taxon>Dikarya</taxon>
        <taxon>Basidiomycota</taxon>
        <taxon>Agaricomycotina</taxon>
        <taxon>Agaricomycetes</taxon>
        <taxon>Phallomycetidae</taxon>
        <taxon>Phallales</taxon>
        <taxon>Clathraceae</taxon>
        <taxon>Clathrus</taxon>
    </lineage>
</organism>